<protein>
    <submittedName>
        <fullName evidence="1">Uncharacterized protein</fullName>
    </submittedName>
</protein>
<keyword evidence="2" id="KW-1185">Reference proteome</keyword>
<proteinExistence type="predicted"/>
<comment type="caution">
    <text evidence="1">The sequence shown here is derived from an EMBL/GenBank/DDBJ whole genome shotgun (WGS) entry which is preliminary data.</text>
</comment>
<dbReference type="Proteomes" id="UP001279734">
    <property type="component" value="Unassembled WGS sequence"/>
</dbReference>
<accession>A0AAD3XT26</accession>
<evidence type="ECO:0000313" key="2">
    <source>
        <dbReference type="Proteomes" id="UP001279734"/>
    </source>
</evidence>
<dbReference type="EMBL" id="BSYO01000016">
    <property type="protein sequence ID" value="GMH16587.1"/>
    <property type="molecule type" value="Genomic_DNA"/>
</dbReference>
<sequence length="71" mass="8318">MGHSNIWNAHPKNYGPGSLFWFPALTYPLTCSQPCLWESSWIDQKVWAYVLQAVFPQQCQGNWIYQVSLER</sequence>
<reference evidence="1" key="1">
    <citation type="submission" date="2023-05" db="EMBL/GenBank/DDBJ databases">
        <title>Nepenthes gracilis genome sequencing.</title>
        <authorList>
            <person name="Fukushima K."/>
        </authorList>
    </citation>
    <scope>NUCLEOTIDE SEQUENCE</scope>
    <source>
        <strain evidence="1">SING2019-196</strain>
    </source>
</reference>
<evidence type="ECO:0000313" key="1">
    <source>
        <dbReference type="EMBL" id="GMH16587.1"/>
    </source>
</evidence>
<name>A0AAD3XT26_NEPGR</name>
<dbReference type="AlphaFoldDB" id="A0AAD3XT26"/>
<gene>
    <name evidence="1" type="ORF">Nepgr_018428</name>
</gene>
<organism evidence="1 2">
    <name type="scientific">Nepenthes gracilis</name>
    <name type="common">Slender pitcher plant</name>
    <dbReference type="NCBI Taxonomy" id="150966"/>
    <lineage>
        <taxon>Eukaryota</taxon>
        <taxon>Viridiplantae</taxon>
        <taxon>Streptophyta</taxon>
        <taxon>Embryophyta</taxon>
        <taxon>Tracheophyta</taxon>
        <taxon>Spermatophyta</taxon>
        <taxon>Magnoliopsida</taxon>
        <taxon>eudicotyledons</taxon>
        <taxon>Gunneridae</taxon>
        <taxon>Pentapetalae</taxon>
        <taxon>Caryophyllales</taxon>
        <taxon>Nepenthaceae</taxon>
        <taxon>Nepenthes</taxon>
    </lineage>
</organism>